<dbReference type="AlphaFoldDB" id="W4KGC9"/>
<sequence length="108" mass="12627">MAEQTIQTYRQLLREVAKASISPRSLRNRTISLNFRRMFDQRPSGEEAQSFHYDATNALTFMRAQRIHKTLLDRYNPLFDLTAEERIEATAHRVGFNMPITPKNDKDA</sequence>
<reference evidence="1 2" key="1">
    <citation type="journal article" date="2012" name="New Phytol.">
        <title>Insight into trade-off between wood decay and parasitism from the genome of a fungal forest pathogen.</title>
        <authorList>
            <person name="Olson A."/>
            <person name="Aerts A."/>
            <person name="Asiegbu F."/>
            <person name="Belbahri L."/>
            <person name="Bouzid O."/>
            <person name="Broberg A."/>
            <person name="Canback B."/>
            <person name="Coutinho P.M."/>
            <person name="Cullen D."/>
            <person name="Dalman K."/>
            <person name="Deflorio G."/>
            <person name="van Diepen L.T."/>
            <person name="Dunand C."/>
            <person name="Duplessis S."/>
            <person name="Durling M."/>
            <person name="Gonthier P."/>
            <person name="Grimwood J."/>
            <person name="Fossdal C.G."/>
            <person name="Hansson D."/>
            <person name="Henrissat B."/>
            <person name="Hietala A."/>
            <person name="Himmelstrand K."/>
            <person name="Hoffmeister D."/>
            <person name="Hogberg N."/>
            <person name="James T.Y."/>
            <person name="Karlsson M."/>
            <person name="Kohler A."/>
            <person name="Kues U."/>
            <person name="Lee Y.H."/>
            <person name="Lin Y.C."/>
            <person name="Lind M."/>
            <person name="Lindquist E."/>
            <person name="Lombard V."/>
            <person name="Lucas S."/>
            <person name="Lunden K."/>
            <person name="Morin E."/>
            <person name="Murat C."/>
            <person name="Park J."/>
            <person name="Raffaello T."/>
            <person name="Rouze P."/>
            <person name="Salamov A."/>
            <person name="Schmutz J."/>
            <person name="Solheim H."/>
            <person name="Stahlberg J."/>
            <person name="Velez H."/>
            <person name="de Vries R.P."/>
            <person name="Wiebenga A."/>
            <person name="Woodward S."/>
            <person name="Yakovlev I."/>
            <person name="Garbelotto M."/>
            <person name="Martin F."/>
            <person name="Grigoriev I.V."/>
            <person name="Stenlid J."/>
        </authorList>
    </citation>
    <scope>NUCLEOTIDE SEQUENCE [LARGE SCALE GENOMIC DNA]</scope>
    <source>
        <strain evidence="1 2">TC 32-1</strain>
    </source>
</reference>
<dbReference type="Proteomes" id="UP000030671">
    <property type="component" value="Unassembled WGS sequence"/>
</dbReference>
<dbReference type="RefSeq" id="XP_009544036.1">
    <property type="nucleotide sequence ID" value="XM_009545741.1"/>
</dbReference>
<dbReference type="PANTHER" id="PTHR28015:SF1">
    <property type="entry name" value="ATP SYNTHASE ASSEMBLY FACTOR FMC1, MITOCHONDRIAL"/>
    <property type="match status" value="1"/>
</dbReference>
<dbReference type="EMBL" id="KI925456">
    <property type="protein sequence ID" value="ETW84355.1"/>
    <property type="molecule type" value="Genomic_DNA"/>
</dbReference>
<keyword evidence="2" id="KW-1185">Reference proteome</keyword>
<dbReference type="PANTHER" id="PTHR28015">
    <property type="entry name" value="ATP SYNTHASE ASSEMBLY FACTOR FMC1, MITOCHONDRIAL"/>
    <property type="match status" value="1"/>
</dbReference>
<evidence type="ECO:0000313" key="2">
    <source>
        <dbReference type="Proteomes" id="UP000030671"/>
    </source>
</evidence>
<dbReference type="GO" id="GO:0005759">
    <property type="term" value="C:mitochondrial matrix"/>
    <property type="evidence" value="ECO:0007669"/>
    <property type="project" value="TreeGrafter"/>
</dbReference>
<proteinExistence type="predicted"/>
<dbReference type="STRING" id="747525.W4KGC9"/>
<dbReference type="HOGENOM" id="CLU_128881_2_1_1"/>
<dbReference type="GeneID" id="20673286"/>
<dbReference type="InParanoid" id="W4KGC9"/>
<dbReference type="eggNOG" id="ENOG502SD6J">
    <property type="taxonomic scope" value="Eukaryota"/>
</dbReference>
<dbReference type="Pfam" id="PF13233">
    <property type="entry name" value="Complex1_LYR_2"/>
    <property type="match status" value="1"/>
</dbReference>
<accession>W4KGC9</accession>
<dbReference type="KEGG" id="hir:HETIRDRAFT_416053"/>
<organism evidence="1 2">
    <name type="scientific">Heterobasidion irregulare (strain TC 32-1)</name>
    <dbReference type="NCBI Taxonomy" id="747525"/>
    <lineage>
        <taxon>Eukaryota</taxon>
        <taxon>Fungi</taxon>
        <taxon>Dikarya</taxon>
        <taxon>Basidiomycota</taxon>
        <taxon>Agaricomycotina</taxon>
        <taxon>Agaricomycetes</taxon>
        <taxon>Russulales</taxon>
        <taxon>Bondarzewiaceae</taxon>
        <taxon>Heterobasidion</taxon>
        <taxon>Heterobasidion annosum species complex</taxon>
    </lineage>
</organism>
<evidence type="ECO:0000313" key="1">
    <source>
        <dbReference type="EMBL" id="ETW84355.1"/>
    </source>
</evidence>
<name>W4KGC9_HETIT</name>
<protein>
    <recommendedName>
        <fullName evidence="3">Complex 1 LYR protein</fullName>
    </recommendedName>
</protein>
<dbReference type="GO" id="GO:0033615">
    <property type="term" value="P:mitochondrial proton-transporting ATP synthase complex assembly"/>
    <property type="evidence" value="ECO:0007669"/>
    <property type="project" value="InterPro"/>
</dbReference>
<dbReference type="OrthoDB" id="15893at2759"/>
<gene>
    <name evidence="1" type="ORF">HETIRDRAFT_416053</name>
</gene>
<evidence type="ECO:0008006" key="3">
    <source>
        <dbReference type="Google" id="ProtNLM"/>
    </source>
</evidence>
<dbReference type="InterPro" id="IPR039196">
    <property type="entry name" value="Fmc1"/>
</dbReference>